<protein>
    <submittedName>
        <fullName evidence="1">Uncharacterized protein</fullName>
    </submittedName>
</protein>
<dbReference type="EMBL" id="HBUF01507410">
    <property type="protein sequence ID" value="CAG6745975.1"/>
    <property type="molecule type" value="Transcribed_RNA"/>
</dbReference>
<name>A0A8D8ZFH6_9HEMI</name>
<accession>A0A8D8ZFH6</accession>
<evidence type="ECO:0000313" key="1">
    <source>
        <dbReference type="EMBL" id="CAG6745975.1"/>
    </source>
</evidence>
<dbReference type="AlphaFoldDB" id="A0A8D8ZFH6"/>
<reference evidence="1" key="1">
    <citation type="submission" date="2021-05" db="EMBL/GenBank/DDBJ databases">
        <authorList>
            <person name="Alioto T."/>
            <person name="Alioto T."/>
            <person name="Gomez Garrido J."/>
        </authorList>
    </citation>
    <scope>NUCLEOTIDE SEQUENCE</scope>
</reference>
<sequence length="134" mass="16073">MHEELFRTEISKMLKLYLLTLANSKRNLERIQKKKEKNNPRKHPHNQKQKATKILEGWFSKSPNNIIKLYFLLQTEPQSYQNSFKDAFLIIPRHEFPCQFKFQDLGFIPINSKLTPSFYRDGSSYFKRFLITSD</sequence>
<proteinExistence type="predicted"/>
<organism evidence="1">
    <name type="scientific">Cacopsylla melanoneura</name>
    <dbReference type="NCBI Taxonomy" id="428564"/>
    <lineage>
        <taxon>Eukaryota</taxon>
        <taxon>Metazoa</taxon>
        <taxon>Ecdysozoa</taxon>
        <taxon>Arthropoda</taxon>
        <taxon>Hexapoda</taxon>
        <taxon>Insecta</taxon>
        <taxon>Pterygota</taxon>
        <taxon>Neoptera</taxon>
        <taxon>Paraneoptera</taxon>
        <taxon>Hemiptera</taxon>
        <taxon>Sternorrhyncha</taxon>
        <taxon>Psylloidea</taxon>
        <taxon>Psyllidae</taxon>
        <taxon>Psyllinae</taxon>
        <taxon>Cacopsylla</taxon>
    </lineage>
</organism>